<reference evidence="2" key="1">
    <citation type="journal article" date="2020" name="Fungal Divers.">
        <title>Resolving the Mortierellaceae phylogeny through synthesis of multi-gene phylogenetics and phylogenomics.</title>
        <authorList>
            <person name="Vandepol N."/>
            <person name="Liber J."/>
            <person name="Desiro A."/>
            <person name="Na H."/>
            <person name="Kennedy M."/>
            <person name="Barry K."/>
            <person name="Grigoriev I.V."/>
            <person name="Miller A.N."/>
            <person name="O'Donnell K."/>
            <person name="Stajich J.E."/>
            <person name="Bonito G."/>
        </authorList>
    </citation>
    <scope>NUCLEOTIDE SEQUENCE</scope>
    <source>
        <strain evidence="2">KOD1015</strain>
    </source>
</reference>
<organism evidence="2 3">
    <name type="scientific">Lunasporangiospora selenospora</name>
    <dbReference type="NCBI Taxonomy" id="979761"/>
    <lineage>
        <taxon>Eukaryota</taxon>
        <taxon>Fungi</taxon>
        <taxon>Fungi incertae sedis</taxon>
        <taxon>Mucoromycota</taxon>
        <taxon>Mortierellomycotina</taxon>
        <taxon>Mortierellomycetes</taxon>
        <taxon>Mortierellales</taxon>
        <taxon>Mortierellaceae</taxon>
        <taxon>Lunasporangiospora</taxon>
    </lineage>
</organism>
<comment type="caution">
    <text evidence="2">The sequence shown here is derived from an EMBL/GenBank/DDBJ whole genome shotgun (WGS) entry which is preliminary data.</text>
</comment>
<evidence type="ECO:0000313" key="3">
    <source>
        <dbReference type="Proteomes" id="UP000780801"/>
    </source>
</evidence>
<dbReference type="AlphaFoldDB" id="A0A9P6KDW8"/>
<name>A0A9P6KDW8_9FUNG</name>
<evidence type="ECO:0000256" key="1">
    <source>
        <dbReference type="SAM" id="MobiDB-lite"/>
    </source>
</evidence>
<proteinExistence type="predicted"/>
<dbReference type="EMBL" id="JAABOA010001265">
    <property type="protein sequence ID" value="KAF9581919.1"/>
    <property type="molecule type" value="Genomic_DNA"/>
</dbReference>
<accession>A0A9P6KDW8</accession>
<sequence length="412" mass="47511">MEIYPNNPVQDSQLNASIPKSTIRLEEYDTANELQHLKNHLKNLGSKLSQLYVNMLHVPPSVKQDVADKAAEAQRDYNDTKSMIMSLEGIIKDMDALNQVTKSDTDSILDSIPKHMARYDGKSMTARAFLSQFHRCLLPHLGEEKFERQCSRLMLSCITEESSSIQFQEGMNHNTSSPPGWDTCRRVFLCACLTQAQRDEEILRLTQHGRFDKETYQNFAVRIETELRLYGIKDDNNLILTQLEKVIGPDAYNFMLIFHLQTNPNSSSFASLSEFLKQCKKLRGPEGSESDKVFIDHPVHEKRPVQDNQQLRRRPINRPSRGQNRFTPHTRPQDNRGYDRNSNVSFFCDKCGKNPSHTTKDHKSCTYRPCLKIGHKESECRMKQRHMSNDSNGKCLHNNVLTNFNIRTVPNH</sequence>
<gene>
    <name evidence="2" type="ORF">BGW38_000896</name>
</gene>
<feature type="region of interest" description="Disordered" evidence="1">
    <location>
        <begin position="283"/>
        <end position="339"/>
    </location>
</feature>
<dbReference type="OrthoDB" id="2418706at2759"/>
<keyword evidence="3" id="KW-1185">Reference proteome</keyword>
<protein>
    <submittedName>
        <fullName evidence="2">Uncharacterized protein</fullName>
    </submittedName>
</protein>
<evidence type="ECO:0000313" key="2">
    <source>
        <dbReference type="EMBL" id="KAF9581919.1"/>
    </source>
</evidence>
<feature type="compositionally biased region" description="Basic and acidic residues" evidence="1">
    <location>
        <begin position="283"/>
        <end position="305"/>
    </location>
</feature>
<dbReference type="Proteomes" id="UP000780801">
    <property type="component" value="Unassembled WGS sequence"/>
</dbReference>